<dbReference type="PANTHER" id="PTHR34580">
    <property type="match status" value="1"/>
</dbReference>
<name>A0ABQ6HR34_9MICO</name>
<dbReference type="PROSITE" id="PS52050">
    <property type="entry name" value="WYL"/>
    <property type="match status" value="1"/>
</dbReference>
<sequence length="241" mass="26490">MPSWPSVWTSPCGPCDATSTPCATSATPSTQSRAWRRLPARPRGKLPPLVLDDDQAIAIALALQTAPATVTGIDDAVARALATVRQVMPERLRAASEAFEVTSLRNYWEFSAPPIDVETLQTIGAAIRTSRVLRFDVTGPDGLVRGPEEPGFEPPREIEPHHLVVWAGRWYLVARDARERTWHTYRVERTRPRTPVGPPSLPSPSRARTCPDSSCRTRTAGTRRDRGSASDPRLSNSPRPS</sequence>
<evidence type="ECO:0000256" key="1">
    <source>
        <dbReference type="SAM" id="MobiDB-lite"/>
    </source>
</evidence>
<accession>A0ABQ6HR34</accession>
<keyword evidence="4" id="KW-1185">Reference proteome</keyword>
<dbReference type="Pfam" id="PF13280">
    <property type="entry name" value="WYL"/>
    <property type="match status" value="1"/>
</dbReference>
<gene>
    <name evidence="3" type="ORF">GCM10025862_29410</name>
</gene>
<dbReference type="Proteomes" id="UP001157109">
    <property type="component" value="Unassembled WGS sequence"/>
</dbReference>
<dbReference type="InterPro" id="IPR026881">
    <property type="entry name" value="WYL_dom"/>
</dbReference>
<feature type="domain" description="WYL" evidence="2">
    <location>
        <begin position="118"/>
        <end position="189"/>
    </location>
</feature>
<reference evidence="4" key="1">
    <citation type="journal article" date="2019" name="Int. J. Syst. Evol. Microbiol.">
        <title>The Global Catalogue of Microorganisms (GCM) 10K type strain sequencing project: providing services to taxonomists for standard genome sequencing and annotation.</title>
        <authorList>
            <consortium name="The Broad Institute Genomics Platform"/>
            <consortium name="The Broad Institute Genome Sequencing Center for Infectious Disease"/>
            <person name="Wu L."/>
            <person name="Ma J."/>
        </authorList>
    </citation>
    <scope>NUCLEOTIDE SEQUENCE [LARGE SCALE GENOMIC DNA]</scope>
    <source>
        <strain evidence="4">NBRC 105830</strain>
    </source>
</reference>
<dbReference type="InterPro" id="IPR051534">
    <property type="entry name" value="CBASS_pafABC_assoc_protein"/>
</dbReference>
<comment type="caution">
    <text evidence="3">The sequence shown here is derived from an EMBL/GenBank/DDBJ whole genome shotgun (WGS) entry which is preliminary data.</text>
</comment>
<evidence type="ECO:0000313" key="3">
    <source>
        <dbReference type="EMBL" id="GMA20920.1"/>
    </source>
</evidence>
<feature type="region of interest" description="Disordered" evidence="1">
    <location>
        <begin position="190"/>
        <end position="241"/>
    </location>
</feature>
<dbReference type="PANTHER" id="PTHR34580:SF3">
    <property type="entry name" value="PROTEIN PAFB"/>
    <property type="match status" value="1"/>
</dbReference>
<dbReference type="EMBL" id="BSUJ01000001">
    <property type="protein sequence ID" value="GMA20920.1"/>
    <property type="molecule type" value="Genomic_DNA"/>
</dbReference>
<protein>
    <recommendedName>
        <fullName evidence="2">WYL domain-containing protein</fullName>
    </recommendedName>
</protein>
<evidence type="ECO:0000313" key="4">
    <source>
        <dbReference type="Proteomes" id="UP001157109"/>
    </source>
</evidence>
<proteinExistence type="predicted"/>
<evidence type="ECO:0000259" key="2">
    <source>
        <dbReference type="Pfam" id="PF13280"/>
    </source>
</evidence>
<organism evidence="3 4">
    <name type="scientific">Arsenicicoccus piscis</name>
    <dbReference type="NCBI Taxonomy" id="673954"/>
    <lineage>
        <taxon>Bacteria</taxon>
        <taxon>Bacillati</taxon>
        <taxon>Actinomycetota</taxon>
        <taxon>Actinomycetes</taxon>
        <taxon>Micrococcales</taxon>
        <taxon>Intrasporangiaceae</taxon>
        <taxon>Arsenicicoccus</taxon>
    </lineage>
</organism>